<organism evidence="1 2">
    <name type="scientific">Noviluteimonas caseinilytica</name>
    <dbReference type="NCBI Taxonomy" id="2675101"/>
    <lineage>
        <taxon>Bacteria</taxon>
        <taxon>Pseudomonadati</taxon>
        <taxon>Pseudomonadota</taxon>
        <taxon>Gammaproteobacteria</taxon>
        <taxon>Lysobacterales</taxon>
        <taxon>Lysobacteraceae</taxon>
        <taxon>Noviluteimonas</taxon>
    </lineage>
</organism>
<protein>
    <submittedName>
        <fullName evidence="1">Uncharacterized protein</fullName>
    </submittedName>
</protein>
<evidence type="ECO:0000313" key="2">
    <source>
        <dbReference type="Proteomes" id="UP000681317"/>
    </source>
</evidence>
<sequence>MTVDQLRSRLAGLDGGLELVCFCCDEGTRQRTTPFRVYVVEQVHVTRAARATSPGAPLEFGHGPQAREMAVVHITTDF</sequence>
<name>A0ABM7Q6B8_9GAMM</name>
<evidence type="ECO:0000313" key="1">
    <source>
        <dbReference type="EMBL" id="BCT92919.1"/>
    </source>
</evidence>
<proteinExistence type="predicted"/>
<dbReference type="RefSeq" id="WP_213433876.1">
    <property type="nucleotide sequence ID" value="NZ_AP024545.1"/>
</dbReference>
<keyword evidence="2" id="KW-1185">Reference proteome</keyword>
<reference evidence="1 2" key="1">
    <citation type="submission" date="2021-03" db="EMBL/GenBank/DDBJ databases">
        <title>Complete Genome Sequences of Two Lysobacter Strains Isolated from Sea Water (Lysobacter caseinilyticus) and Soil (Lysobacter helvus) in South Korea.</title>
        <authorList>
            <person name="Watanabe Y."/>
            <person name="Arakawa K."/>
        </authorList>
    </citation>
    <scope>NUCLEOTIDE SEQUENCE [LARGE SCALE GENOMIC DNA]</scope>
    <source>
        <strain evidence="1 2">KVB24</strain>
    </source>
</reference>
<dbReference type="EMBL" id="AP024545">
    <property type="protein sequence ID" value="BCT92919.1"/>
    <property type="molecule type" value="Genomic_DNA"/>
</dbReference>
<gene>
    <name evidence="1" type="ORF">LYSCAS_19430</name>
</gene>
<accession>A0ABM7Q6B8</accession>
<dbReference type="Proteomes" id="UP000681317">
    <property type="component" value="Chromosome"/>
</dbReference>